<sequence length="331" mass="34872">MRLVLATLAAVAALAGIVGAAVVFLGLFDTSARKGHWKITDWAMHTTFENAVAWRADADPPPDLDDPALIELGARHYDSACKMCHAVPGEQASATIAAMVPPPPPITRAVQPWTPQEMHWIVDQGVKMTGMPAWPTAGRKDEVWAVVAFLAAIQRGMDAAGYAALTAPAPQGYCASCHGAQGTTRAPRLDILTPEYIADALAAYRSGARPSGIMAHAVAQIPPQRDSELARALAALPGPADPQPKAPGIGETLAGAGRKGVPACLACHGVSNENPRIPRLDGQGAEYLRAQLFLWRDGHRGGAARHPLMSAAAQDLTDAEIDALADYFARK</sequence>
<evidence type="ECO:0000256" key="4">
    <source>
        <dbReference type="ARBA" id="ARBA00022982"/>
    </source>
</evidence>
<dbReference type="InterPro" id="IPR009056">
    <property type="entry name" value="Cyt_c-like_dom"/>
</dbReference>
<keyword evidence="3 6" id="KW-0479">Metal-binding</keyword>
<reference evidence="8 9" key="1">
    <citation type="submission" date="2017-05" db="EMBL/GenBank/DDBJ databases">
        <authorList>
            <person name="Varghese N."/>
            <person name="Submissions S."/>
        </authorList>
    </citation>
    <scope>NUCLEOTIDE SEQUENCE [LARGE SCALE GENOMIC DNA]</scope>
    <source>
        <strain evidence="8 9">DSM 100094</strain>
    </source>
</reference>
<evidence type="ECO:0000256" key="1">
    <source>
        <dbReference type="ARBA" id="ARBA00022448"/>
    </source>
</evidence>
<protein>
    <submittedName>
        <fullName evidence="8">Cytochrome c553</fullName>
    </submittedName>
</protein>
<evidence type="ECO:0000256" key="6">
    <source>
        <dbReference type="PROSITE-ProRule" id="PRU00433"/>
    </source>
</evidence>
<keyword evidence="4" id="KW-0249">Electron transport</keyword>
<dbReference type="InterPro" id="IPR036909">
    <property type="entry name" value="Cyt_c-like_dom_sf"/>
</dbReference>
<dbReference type="GO" id="GO:0009055">
    <property type="term" value="F:electron transfer activity"/>
    <property type="evidence" value="ECO:0007669"/>
    <property type="project" value="InterPro"/>
</dbReference>
<organism evidence="8 9">
    <name type="scientific">Paracoccus laeviglucosivorans</name>
    <dbReference type="NCBI Taxonomy" id="1197861"/>
    <lineage>
        <taxon>Bacteria</taxon>
        <taxon>Pseudomonadati</taxon>
        <taxon>Pseudomonadota</taxon>
        <taxon>Alphaproteobacteria</taxon>
        <taxon>Rhodobacterales</taxon>
        <taxon>Paracoccaceae</taxon>
        <taxon>Paracoccus</taxon>
    </lineage>
</organism>
<dbReference type="PANTHER" id="PTHR33751:SF9">
    <property type="entry name" value="CYTOCHROME C4"/>
    <property type="match status" value="1"/>
</dbReference>
<evidence type="ECO:0000256" key="5">
    <source>
        <dbReference type="ARBA" id="ARBA00023004"/>
    </source>
</evidence>
<gene>
    <name evidence="8" type="ORF">SAMN06265221_11930</name>
</gene>
<dbReference type="PROSITE" id="PS51007">
    <property type="entry name" value="CYTC"/>
    <property type="match status" value="3"/>
</dbReference>
<dbReference type="InterPro" id="IPR050597">
    <property type="entry name" value="Cytochrome_c_Oxidase_Subunit"/>
</dbReference>
<evidence type="ECO:0000259" key="7">
    <source>
        <dbReference type="PROSITE" id="PS51007"/>
    </source>
</evidence>
<keyword evidence="9" id="KW-1185">Reference proteome</keyword>
<dbReference type="AlphaFoldDB" id="A0A521FB91"/>
<dbReference type="Pfam" id="PF00034">
    <property type="entry name" value="Cytochrom_C"/>
    <property type="match status" value="1"/>
</dbReference>
<proteinExistence type="predicted"/>
<dbReference type="SUPFAM" id="SSF46626">
    <property type="entry name" value="Cytochrome c"/>
    <property type="match status" value="3"/>
</dbReference>
<feature type="domain" description="Cytochrome c" evidence="7">
    <location>
        <begin position="68"/>
        <end position="154"/>
    </location>
</feature>
<dbReference type="EMBL" id="FXTK01000019">
    <property type="protein sequence ID" value="SMO92800.1"/>
    <property type="molecule type" value="Genomic_DNA"/>
</dbReference>
<keyword evidence="1" id="KW-0813">Transport</keyword>
<accession>A0A521FB91</accession>
<feature type="domain" description="Cytochrome c" evidence="7">
    <location>
        <begin position="156"/>
        <end position="237"/>
    </location>
</feature>
<dbReference type="GO" id="GO:0046872">
    <property type="term" value="F:metal ion binding"/>
    <property type="evidence" value="ECO:0007669"/>
    <property type="project" value="UniProtKB-KW"/>
</dbReference>
<name>A0A521FB91_9RHOB</name>
<evidence type="ECO:0000256" key="2">
    <source>
        <dbReference type="ARBA" id="ARBA00022617"/>
    </source>
</evidence>
<evidence type="ECO:0000313" key="9">
    <source>
        <dbReference type="Proteomes" id="UP000319014"/>
    </source>
</evidence>
<evidence type="ECO:0000313" key="8">
    <source>
        <dbReference type="EMBL" id="SMO92800.1"/>
    </source>
</evidence>
<feature type="domain" description="Cytochrome c" evidence="7">
    <location>
        <begin position="250"/>
        <end position="331"/>
    </location>
</feature>
<dbReference type="Gene3D" id="1.10.760.10">
    <property type="entry name" value="Cytochrome c-like domain"/>
    <property type="match status" value="3"/>
</dbReference>
<dbReference type="GO" id="GO:0020037">
    <property type="term" value="F:heme binding"/>
    <property type="evidence" value="ECO:0007669"/>
    <property type="project" value="InterPro"/>
</dbReference>
<keyword evidence="2 6" id="KW-0349">Heme</keyword>
<dbReference type="RefSeq" id="WP_142664359.1">
    <property type="nucleotide sequence ID" value="NZ_FXTK01000019.1"/>
</dbReference>
<keyword evidence="5 6" id="KW-0408">Iron</keyword>
<evidence type="ECO:0000256" key="3">
    <source>
        <dbReference type="ARBA" id="ARBA00022723"/>
    </source>
</evidence>
<dbReference type="Pfam" id="PF13442">
    <property type="entry name" value="Cytochrome_CBB3"/>
    <property type="match status" value="1"/>
</dbReference>
<dbReference type="PANTHER" id="PTHR33751">
    <property type="entry name" value="CBB3-TYPE CYTOCHROME C OXIDASE SUBUNIT FIXP"/>
    <property type="match status" value="1"/>
</dbReference>
<dbReference type="Proteomes" id="UP000319014">
    <property type="component" value="Unassembled WGS sequence"/>
</dbReference>
<dbReference type="OrthoDB" id="9773456at2"/>